<dbReference type="PIRSF" id="PIRSF000410">
    <property type="entry name" value="CheR"/>
    <property type="match status" value="1"/>
</dbReference>
<dbReference type="GO" id="GO:0008983">
    <property type="term" value="F:protein-glutamate O-methyltransferase activity"/>
    <property type="evidence" value="ECO:0007669"/>
    <property type="project" value="UniProtKB-EC"/>
</dbReference>
<dbReference type="EMBL" id="VSSQ01048651">
    <property type="protein sequence ID" value="MPN02704.1"/>
    <property type="molecule type" value="Genomic_DNA"/>
</dbReference>
<reference evidence="7" key="1">
    <citation type="submission" date="2019-08" db="EMBL/GenBank/DDBJ databases">
        <authorList>
            <person name="Kucharzyk K."/>
            <person name="Murdoch R.W."/>
            <person name="Higgins S."/>
            <person name="Loffler F."/>
        </authorList>
    </citation>
    <scope>NUCLEOTIDE SEQUENCE</scope>
</reference>
<dbReference type="InterPro" id="IPR050903">
    <property type="entry name" value="Bact_Chemotaxis_MeTrfase"/>
</dbReference>
<evidence type="ECO:0000313" key="7">
    <source>
        <dbReference type="EMBL" id="MPN02704.1"/>
    </source>
</evidence>
<dbReference type="InterPro" id="IPR022642">
    <property type="entry name" value="CheR_C"/>
</dbReference>
<dbReference type="PANTHER" id="PTHR24422">
    <property type="entry name" value="CHEMOTAXIS PROTEIN METHYLTRANSFERASE"/>
    <property type="match status" value="1"/>
</dbReference>
<keyword evidence="3 7" id="KW-0489">Methyltransferase</keyword>
<dbReference type="CDD" id="cd02440">
    <property type="entry name" value="AdoMet_MTases"/>
    <property type="match status" value="1"/>
</dbReference>
<accession>A0A645EQ26</accession>
<evidence type="ECO:0000256" key="1">
    <source>
        <dbReference type="ARBA" id="ARBA00001541"/>
    </source>
</evidence>
<dbReference type="SUPFAM" id="SSF47757">
    <property type="entry name" value="Chemotaxis receptor methyltransferase CheR, N-terminal domain"/>
    <property type="match status" value="1"/>
</dbReference>
<dbReference type="InterPro" id="IPR000780">
    <property type="entry name" value="CheR_MeTrfase"/>
</dbReference>
<dbReference type="EC" id="2.1.1.80" evidence="2"/>
<dbReference type="InterPro" id="IPR036804">
    <property type="entry name" value="CheR_N_sf"/>
</dbReference>
<evidence type="ECO:0000256" key="3">
    <source>
        <dbReference type="ARBA" id="ARBA00022603"/>
    </source>
</evidence>
<organism evidence="7">
    <name type="scientific">bioreactor metagenome</name>
    <dbReference type="NCBI Taxonomy" id="1076179"/>
    <lineage>
        <taxon>unclassified sequences</taxon>
        <taxon>metagenomes</taxon>
        <taxon>ecological metagenomes</taxon>
    </lineage>
</organism>
<proteinExistence type="predicted"/>
<evidence type="ECO:0000259" key="6">
    <source>
        <dbReference type="PROSITE" id="PS50123"/>
    </source>
</evidence>
<dbReference type="InterPro" id="IPR022641">
    <property type="entry name" value="CheR_N"/>
</dbReference>
<gene>
    <name evidence="7" type="primary">cheR_17</name>
    <name evidence="7" type="ORF">SDC9_149920</name>
</gene>
<protein>
    <recommendedName>
        <fullName evidence="2">protein-glutamate O-methyltransferase</fullName>
        <ecNumber evidence="2">2.1.1.80</ecNumber>
    </recommendedName>
</protein>
<dbReference type="InterPro" id="IPR029063">
    <property type="entry name" value="SAM-dependent_MTases_sf"/>
</dbReference>
<dbReference type="Gene3D" id="3.40.50.150">
    <property type="entry name" value="Vaccinia Virus protein VP39"/>
    <property type="match status" value="1"/>
</dbReference>
<name>A0A645EQ26_9ZZZZ</name>
<dbReference type="Pfam" id="PF01739">
    <property type="entry name" value="CheR"/>
    <property type="match status" value="1"/>
</dbReference>
<dbReference type="PRINTS" id="PR00996">
    <property type="entry name" value="CHERMTFRASE"/>
</dbReference>
<keyword evidence="4 7" id="KW-0808">Transferase</keyword>
<comment type="caution">
    <text evidence="7">The sequence shown here is derived from an EMBL/GenBank/DDBJ whole genome shotgun (WGS) entry which is preliminary data.</text>
</comment>
<evidence type="ECO:0000256" key="5">
    <source>
        <dbReference type="ARBA" id="ARBA00022691"/>
    </source>
</evidence>
<dbReference type="PROSITE" id="PS50123">
    <property type="entry name" value="CHER"/>
    <property type="match status" value="1"/>
</dbReference>
<dbReference type="PANTHER" id="PTHR24422:SF19">
    <property type="entry name" value="CHEMOTAXIS PROTEIN METHYLTRANSFERASE"/>
    <property type="match status" value="1"/>
</dbReference>
<evidence type="ECO:0000256" key="2">
    <source>
        <dbReference type="ARBA" id="ARBA00012534"/>
    </source>
</evidence>
<keyword evidence="5" id="KW-0949">S-adenosyl-L-methionine</keyword>
<dbReference type="Pfam" id="PF03705">
    <property type="entry name" value="CheR_N"/>
    <property type="match status" value="1"/>
</dbReference>
<dbReference type="InterPro" id="IPR026024">
    <property type="entry name" value="Chemotaxis_MeTrfase_CheR"/>
</dbReference>
<dbReference type="SUPFAM" id="SSF53335">
    <property type="entry name" value="S-adenosyl-L-methionine-dependent methyltransferases"/>
    <property type="match status" value="1"/>
</dbReference>
<dbReference type="SMART" id="SM00138">
    <property type="entry name" value="MeTrc"/>
    <property type="match status" value="1"/>
</dbReference>
<comment type="catalytic activity">
    <reaction evidence="1">
        <text>L-glutamyl-[protein] + S-adenosyl-L-methionine = [protein]-L-glutamate 5-O-methyl ester + S-adenosyl-L-homocysteine</text>
        <dbReference type="Rhea" id="RHEA:24452"/>
        <dbReference type="Rhea" id="RHEA-COMP:10208"/>
        <dbReference type="Rhea" id="RHEA-COMP:10311"/>
        <dbReference type="ChEBI" id="CHEBI:29973"/>
        <dbReference type="ChEBI" id="CHEBI:57856"/>
        <dbReference type="ChEBI" id="CHEBI:59789"/>
        <dbReference type="ChEBI" id="CHEBI:82795"/>
        <dbReference type="EC" id="2.1.1.80"/>
    </reaction>
</comment>
<sequence length="287" mass="33022">MFTQTPTPEPVFPLSPQLVRLTDDEFLTLSNYVKDHYGINLTKKRGLIEGRLNQELRRRGFKTFSEYFKVLFADKTGNEMITLLNRLTTNLSYFMRENEHFNFLMKQALPAFEKARTGHELRIWSAGCSTGQEAYNTAMVINEYFGARKSLWKIKILATDLSRQVLAKAEKGVYTPEELKDLPAAWRTKYLVPVEGGNFQIIPALRAEVEFKPGNLMEPFQFPRPFDLIFCRNVMIYFDGPTKAKLVKKFYDCTAEGGYLFIGHSESILGTGTQYGYIQPAIYQRKG</sequence>
<dbReference type="AlphaFoldDB" id="A0A645EQ26"/>
<dbReference type="GO" id="GO:0032259">
    <property type="term" value="P:methylation"/>
    <property type="evidence" value="ECO:0007669"/>
    <property type="project" value="UniProtKB-KW"/>
</dbReference>
<feature type="domain" description="CheR-type methyltransferase" evidence="6">
    <location>
        <begin position="14"/>
        <end position="287"/>
    </location>
</feature>
<evidence type="ECO:0000256" key="4">
    <source>
        <dbReference type="ARBA" id="ARBA00022679"/>
    </source>
</evidence>
<dbReference type="Gene3D" id="1.10.155.10">
    <property type="entry name" value="Chemotaxis receptor methyltransferase CheR, N-terminal domain"/>
    <property type="match status" value="1"/>
</dbReference>